<dbReference type="EMBL" id="PQXH01000081">
    <property type="protein sequence ID" value="TGO12878.1"/>
    <property type="molecule type" value="Genomic_DNA"/>
</dbReference>
<feature type="signal peptide" evidence="2">
    <location>
        <begin position="1"/>
        <end position="26"/>
    </location>
</feature>
<dbReference type="Proteomes" id="UP000297777">
    <property type="component" value="Unassembled WGS sequence"/>
</dbReference>
<evidence type="ECO:0000256" key="2">
    <source>
        <dbReference type="SAM" id="SignalP"/>
    </source>
</evidence>
<protein>
    <submittedName>
        <fullName evidence="3">Uncharacterized protein</fullName>
    </submittedName>
</protein>
<feature type="compositionally biased region" description="Low complexity" evidence="1">
    <location>
        <begin position="194"/>
        <end position="216"/>
    </location>
</feature>
<proteinExistence type="predicted"/>
<dbReference type="AlphaFoldDB" id="A0A4Z1EPU8"/>
<feature type="region of interest" description="Disordered" evidence="1">
    <location>
        <begin position="148"/>
        <end position="216"/>
    </location>
</feature>
<feature type="compositionally biased region" description="Low complexity" evidence="1">
    <location>
        <begin position="166"/>
        <end position="181"/>
    </location>
</feature>
<organism evidence="3 4">
    <name type="scientific">Botrytis tulipae</name>
    <dbReference type="NCBI Taxonomy" id="87230"/>
    <lineage>
        <taxon>Eukaryota</taxon>
        <taxon>Fungi</taxon>
        <taxon>Dikarya</taxon>
        <taxon>Ascomycota</taxon>
        <taxon>Pezizomycotina</taxon>
        <taxon>Leotiomycetes</taxon>
        <taxon>Helotiales</taxon>
        <taxon>Sclerotiniaceae</taxon>
        <taxon>Botrytis</taxon>
    </lineage>
</organism>
<feature type="compositionally biased region" description="Low complexity" evidence="1">
    <location>
        <begin position="148"/>
        <end position="158"/>
    </location>
</feature>
<feature type="chain" id="PRO_5021336495" evidence="2">
    <location>
        <begin position="27"/>
        <end position="216"/>
    </location>
</feature>
<evidence type="ECO:0000313" key="4">
    <source>
        <dbReference type="Proteomes" id="UP000297777"/>
    </source>
</evidence>
<dbReference type="OrthoDB" id="5589325at2759"/>
<name>A0A4Z1EPU8_9HELO</name>
<accession>A0A4Z1EPU8</accession>
<keyword evidence="2" id="KW-0732">Signal</keyword>
<comment type="caution">
    <text evidence="3">The sequence shown here is derived from an EMBL/GenBank/DDBJ whole genome shotgun (WGS) entry which is preliminary data.</text>
</comment>
<evidence type="ECO:0000313" key="3">
    <source>
        <dbReference type="EMBL" id="TGO12878.1"/>
    </source>
</evidence>
<evidence type="ECO:0000256" key="1">
    <source>
        <dbReference type="SAM" id="MobiDB-lite"/>
    </source>
</evidence>
<gene>
    <name evidence="3" type="ORF">BTUL_0081g00170</name>
</gene>
<sequence>MRILRSFFVCSCSTLSHLLFASRAIADFKTTNWNPVRGTEFTIAWSGTSDAGLKNLTLNDADSSGNEFAVVENIATGINGGSFTWLPSTSIPDGTYVINLNETPNRVNKNGLTFIGKLFVLGDANANQIVASESETTSAVKQVVQITTSASSTTSQQQKMTGVLPASTTDAVTSTAASSTRVETRASESTDIVSAASTSGGSSSESPQASTISKHN</sequence>
<keyword evidence="4" id="KW-1185">Reference proteome</keyword>
<reference evidence="3 4" key="1">
    <citation type="submission" date="2017-12" db="EMBL/GenBank/DDBJ databases">
        <title>Comparative genomics of Botrytis spp.</title>
        <authorList>
            <person name="Valero-Jimenez C.A."/>
            <person name="Tapia P."/>
            <person name="Veloso J."/>
            <person name="Silva-Moreno E."/>
            <person name="Staats M."/>
            <person name="Valdes J.H."/>
            <person name="Van Kan J.A.L."/>
        </authorList>
    </citation>
    <scope>NUCLEOTIDE SEQUENCE [LARGE SCALE GENOMIC DNA]</scope>
    <source>
        <strain evidence="3 4">Bt9001</strain>
    </source>
</reference>